<reference evidence="1 2" key="1">
    <citation type="journal article" date="2014" name="Agronomy (Basel)">
        <title>A Draft Genome Sequence for Ensete ventricosum, the Drought-Tolerant Tree Against Hunger.</title>
        <authorList>
            <person name="Harrison J."/>
            <person name="Moore K.A."/>
            <person name="Paszkiewicz K."/>
            <person name="Jones T."/>
            <person name="Grant M."/>
            <person name="Ambacheew D."/>
            <person name="Muzemil S."/>
            <person name="Studholme D.J."/>
        </authorList>
    </citation>
    <scope>NUCLEOTIDE SEQUENCE [LARGE SCALE GENOMIC DNA]</scope>
</reference>
<comment type="caution">
    <text evidence="1">The sequence shown here is derived from an EMBL/GenBank/DDBJ whole genome shotgun (WGS) entry which is preliminary data.</text>
</comment>
<organism evidence="1 2">
    <name type="scientific">Ensete ventricosum</name>
    <name type="common">Abyssinian banana</name>
    <name type="synonym">Musa ensete</name>
    <dbReference type="NCBI Taxonomy" id="4639"/>
    <lineage>
        <taxon>Eukaryota</taxon>
        <taxon>Viridiplantae</taxon>
        <taxon>Streptophyta</taxon>
        <taxon>Embryophyta</taxon>
        <taxon>Tracheophyta</taxon>
        <taxon>Spermatophyta</taxon>
        <taxon>Magnoliopsida</taxon>
        <taxon>Liliopsida</taxon>
        <taxon>Zingiberales</taxon>
        <taxon>Musaceae</taxon>
        <taxon>Ensete</taxon>
    </lineage>
</organism>
<accession>A0A427B8S5</accession>
<proteinExistence type="predicted"/>
<dbReference type="Proteomes" id="UP000287651">
    <property type="component" value="Unassembled WGS sequence"/>
</dbReference>
<sequence length="81" mass="8357">MSSVVLAARRAPAGKGCRPCPAYLCHVGRMTADPSMPASGRLPRVGSAMLAGQLSGARGRGGQVNICHISSCMQVWLCGMV</sequence>
<evidence type="ECO:0000313" key="1">
    <source>
        <dbReference type="EMBL" id="RRT84843.1"/>
    </source>
</evidence>
<protein>
    <submittedName>
        <fullName evidence="1">Uncharacterized protein</fullName>
    </submittedName>
</protein>
<name>A0A427B8S5_ENSVE</name>
<gene>
    <name evidence="1" type="ORF">B296_00006051</name>
</gene>
<dbReference type="AlphaFoldDB" id="A0A427B8S5"/>
<evidence type="ECO:0000313" key="2">
    <source>
        <dbReference type="Proteomes" id="UP000287651"/>
    </source>
</evidence>
<dbReference type="EMBL" id="AMZH03000223">
    <property type="protein sequence ID" value="RRT84843.1"/>
    <property type="molecule type" value="Genomic_DNA"/>
</dbReference>